<dbReference type="OMA" id="RFNFIGN"/>
<feature type="domain" description="FAD/NAD(P)-binding" evidence="7">
    <location>
        <begin position="116"/>
        <end position="277"/>
    </location>
</feature>
<proteinExistence type="predicted"/>
<dbReference type="GO" id="GO:0003676">
    <property type="term" value="F:nucleic acid binding"/>
    <property type="evidence" value="ECO:0007669"/>
    <property type="project" value="InterPro"/>
</dbReference>
<dbReference type="SUPFAM" id="SSF82704">
    <property type="entry name" value="AlbA-like"/>
    <property type="match status" value="1"/>
</dbReference>
<keyword evidence="5" id="KW-0560">Oxidoreductase</keyword>
<reference evidence="9" key="1">
    <citation type="submission" date="2014-09" db="EMBL/GenBank/DDBJ databases">
        <authorList>
            <person name="Martin A.A."/>
        </authorList>
    </citation>
    <scope>NUCLEOTIDE SEQUENCE</scope>
    <source>
        <strain evidence="9">ED321</strain>
    </source>
</reference>
<keyword evidence="9" id="KW-1185">Reference proteome</keyword>
<evidence type="ECO:0000256" key="2">
    <source>
        <dbReference type="ARBA" id="ARBA00022630"/>
    </source>
</evidence>
<dbReference type="Gene3D" id="3.50.50.60">
    <property type="entry name" value="FAD/NAD(P)-binding domain"/>
    <property type="match status" value="1"/>
</dbReference>
<dbReference type="InterPro" id="IPR036882">
    <property type="entry name" value="Alba-like_dom_sf"/>
</dbReference>
<evidence type="ECO:0000259" key="7">
    <source>
        <dbReference type="Pfam" id="PF07992"/>
    </source>
</evidence>
<keyword evidence="3" id="KW-0274">FAD</keyword>
<dbReference type="Proteomes" id="UP000035682">
    <property type="component" value="Unplaced"/>
</dbReference>
<organism evidence="8">
    <name type="scientific">Strongyloides ratti</name>
    <name type="common">Parasitic roundworm</name>
    <dbReference type="NCBI Taxonomy" id="34506"/>
    <lineage>
        <taxon>Eukaryota</taxon>
        <taxon>Metazoa</taxon>
        <taxon>Ecdysozoa</taxon>
        <taxon>Nematoda</taxon>
        <taxon>Chromadorea</taxon>
        <taxon>Rhabditida</taxon>
        <taxon>Tylenchina</taxon>
        <taxon>Panagrolaimomorpha</taxon>
        <taxon>Strongyloidoidea</taxon>
        <taxon>Strongyloididae</taxon>
        <taxon>Strongyloides</taxon>
    </lineage>
</organism>
<evidence type="ECO:0000313" key="8">
    <source>
        <dbReference type="EMBL" id="CEF61065.1"/>
    </source>
</evidence>
<dbReference type="EMBL" id="LN609405">
    <property type="protein sequence ID" value="CEF61065.1"/>
    <property type="molecule type" value="Genomic_DNA"/>
</dbReference>
<dbReference type="PRINTS" id="PR00419">
    <property type="entry name" value="ADXRDTASE"/>
</dbReference>
<reference evidence="8" key="2">
    <citation type="submission" date="2014-09" db="EMBL/GenBank/DDBJ databases">
        <authorList>
            <person name="Aslett A.Martin."/>
        </authorList>
    </citation>
    <scope>NUCLEOTIDE SEQUENCE</scope>
    <source>
        <strain evidence="8">ED321 Heterogonic</strain>
    </source>
</reference>
<dbReference type="CTD" id="36373432"/>
<sequence>MDVNSYDVYRRETPKESILESKVIYINGKSNLMYLIDKCIKALERTSDSVIFFALGAQINKGCLVLGELQQRYGFTLDFDIFTKTEIMVDDLVPYLDDEDIKTRERFKSSMIFPPRIAIVGAGPSGLYTSTGIIRKFKNAYIDIFDKSPVPYGLVRYGVAPDHQDVKNCIHQFEKLFINNSNNVSLFCNVNIGHDVTYKELCQNYDAIILAYGASKNRHLSIPGIDAINCFAGGDFVSWYNGAPNFNAPLLDKKYAVIIGNGNVSLDCARILLKNVKNLTKYDITNKELHLLEESRVSDIKLYGRRGPENTSVTIKEFREFLRLPCASIKIDMSLEYFNNLNIDKYPRPLKRILELMINHILEQEKNVDGEKNGVIGFYKSPVKVHKNSSNRIEALDIKNNLTNEIKTIPCDLLIYAIGFETYILNGLPQISNKLAMKDFYRVDNSNIDTDCLTYATGWCIHGAKGVIASTQADAFGVAGELYNDLCNNKFGEKKGIKTLLNNRKIRYINWDDWKKIDEKEIELGKVYGKEREKLQNVLEVLGK</sequence>
<feature type="domain" description="DNA/RNA-binding protein Alba-like" evidence="6">
    <location>
        <begin position="22"/>
        <end position="61"/>
    </location>
</feature>
<dbReference type="InterPro" id="IPR023753">
    <property type="entry name" value="FAD/NAD-binding_dom"/>
</dbReference>
<evidence type="ECO:0000256" key="3">
    <source>
        <dbReference type="ARBA" id="ARBA00022827"/>
    </source>
</evidence>
<evidence type="ECO:0000313" key="10">
    <source>
        <dbReference type="WBParaSite" id="SRAE_0000019500.1"/>
    </source>
</evidence>
<dbReference type="GeneID" id="36373432"/>
<keyword evidence="4" id="KW-0521">NADP</keyword>
<keyword evidence="2" id="KW-0285">Flavoprotein</keyword>
<reference evidence="10" key="3">
    <citation type="submission" date="2020-12" db="UniProtKB">
        <authorList>
            <consortium name="WormBaseParasite"/>
        </authorList>
    </citation>
    <scope>IDENTIFICATION</scope>
</reference>
<dbReference type="AlphaFoldDB" id="A0A090KU81"/>
<accession>A0A090KU81</accession>
<dbReference type="RefSeq" id="XP_024500274.1">
    <property type="nucleotide sequence ID" value="XM_024646053.1"/>
</dbReference>
<dbReference type="InterPro" id="IPR055275">
    <property type="entry name" value="Ferredox_Rdtase"/>
</dbReference>
<dbReference type="PANTHER" id="PTHR48467:SF1">
    <property type="entry name" value="GLUTAMATE SYNTHASE 1 [NADH], CHLOROPLASTIC-LIKE"/>
    <property type="match status" value="1"/>
</dbReference>
<gene>
    <name evidence="8 10 11" type="ORF">SRAE_0000019500</name>
</gene>
<dbReference type="Pfam" id="PF07992">
    <property type="entry name" value="Pyr_redox_2"/>
    <property type="match status" value="1"/>
</dbReference>
<dbReference type="Gene3D" id="3.30.110.20">
    <property type="entry name" value="Alba-like domain"/>
    <property type="match status" value="1"/>
</dbReference>
<dbReference type="GO" id="GO:0016491">
    <property type="term" value="F:oxidoreductase activity"/>
    <property type="evidence" value="ECO:0007669"/>
    <property type="project" value="UniProtKB-KW"/>
</dbReference>
<protein>
    <submittedName>
        <fullName evidence="8 10">NADPH:adrenodoxin oxidoreductase, mitochondrial</fullName>
    </submittedName>
</protein>
<dbReference type="Gene3D" id="3.40.50.720">
    <property type="entry name" value="NAD(P)-binding Rossmann-like Domain"/>
    <property type="match status" value="1"/>
</dbReference>
<evidence type="ECO:0000256" key="5">
    <source>
        <dbReference type="ARBA" id="ARBA00023002"/>
    </source>
</evidence>
<dbReference type="OrthoDB" id="333024at2759"/>
<evidence type="ECO:0000313" key="11">
    <source>
        <dbReference type="WormBase" id="SRAE_0000019500"/>
    </source>
</evidence>
<dbReference type="WBParaSite" id="SRAE_0000019500.1">
    <property type="protein sequence ID" value="SRAE_0000019500.1"/>
    <property type="gene ID" value="WBGene00255934"/>
</dbReference>
<dbReference type="InterPro" id="IPR036188">
    <property type="entry name" value="FAD/NAD-bd_sf"/>
</dbReference>
<evidence type="ECO:0000256" key="1">
    <source>
        <dbReference type="ARBA" id="ARBA00001974"/>
    </source>
</evidence>
<dbReference type="WormBase" id="SRAE_0000019500">
    <property type="protein sequence ID" value="SRP09656"/>
    <property type="gene ID" value="WBGene00255934"/>
</dbReference>
<evidence type="ECO:0000256" key="4">
    <source>
        <dbReference type="ARBA" id="ARBA00022857"/>
    </source>
</evidence>
<name>A0A090KU81_STRRB</name>
<evidence type="ECO:0000313" key="9">
    <source>
        <dbReference type="Proteomes" id="UP000035682"/>
    </source>
</evidence>
<comment type="cofactor">
    <cofactor evidence="1">
        <name>FAD</name>
        <dbReference type="ChEBI" id="CHEBI:57692"/>
    </cofactor>
</comment>
<dbReference type="InterPro" id="IPR002775">
    <property type="entry name" value="DNA/RNA-bd_Alba-like"/>
</dbReference>
<dbReference type="Pfam" id="PF01918">
    <property type="entry name" value="Alba"/>
    <property type="match status" value="1"/>
</dbReference>
<evidence type="ECO:0000259" key="6">
    <source>
        <dbReference type="Pfam" id="PF01918"/>
    </source>
</evidence>
<dbReference type="SUPFAM" id="SSF51971">
    <property type="entry name" value="Nucleotide-binding domain"/>
    <property type="match status" value="1"/>
</dbReference>
<dbReference type="PANTHER" id="PTHR48467">
    <property type="entry name" value="GLUTAMATE SYNTHASE 1 [NADH], CHLOROPLASTIC-LIKE"/>
    <property type="match status" value="1"/>
</dbReference>